<dbReference type="Proteomes" id="UP000198600">
    <property type="component" value="Chromosome I"/>
</dbReference>
<dbReference type="GO" id="GO:0006107">
    <property type="term" value="P:oxaloacetate metabolic process"/>
    <property type="evidence" value="ECO:0007669"/>
    <property type="project" value="TreeGrafter"/>
</dbReference>
<feature type="binding site" evidence="5">
    <location>
        <position position="117"/>
    </location>
    <ligand>
        <name>Mg(2+)</name>
        <dbReference type="ChEBI" id="CHEBI:18420"/>
    </ligand>
</feature>
<evidence type="ECO:0000256" key="5">
    <source>
        <dbReference type="PIRSR" id="PIRSR015582-2"/>
    </source>
</evidence>
<evidence type="ECO:0000259" key="6">
    <source>
        <dbReference type="Pfam" id="PF03328"/>
    </source>
</evidence>
<evidence type="ECO:0000256" key="3">
    <source>
        <dbReference type="ARBA" id="ARBA00022842"/>
    </source>
</evidence>
<dbReference type="GO" id="GO:0000287">
    <property type="term" value="F:magnesium ion binding"/>
    <property type="evidence" value="ECO:0007669"/>
    <property type="project" value="TreeGrafter"/>
</dbReference>
<dbReference type="PIRSF" id="PIRSF015582">
    <property type="entry name" value="Cit_lyase_B"/>
    <property type="match status" value="1"/>
</dbReference>
<keyword evidence="7" id="KW-0456">Lyase</keyword>
<accession>A0A1H2MNR9</accession>
<dbReference type="GO" id="GO:0016829">
    <property type="term" value="F:lyase activity"/>
    <property type="evidence" value="ECO:0007669"/>
    <property type="project" value="UniProtKB-KW"/>
</dbReference>
<dbReference type="InterPro" id="IPR015813">
    <property type="entry name" value="Pyrv/PenolPyrv_kinase-like_dom"/>
</dbReference>
<name>A0A1H2MNR9_9PSED</name>
<keyword evidence="2 5" id="KW-0479">Metal-binding</keyword>
<feature type="domain" description="HpcH/HpaI aldolase/citrate lyase" evidence="6">
    <location>
        <begin position="7"/>
        <end position="214"/>
    </location>
</feature>
<feature type="binding site" evidence="4">
    <location>
        <position position="117"/>
    </location>
    <ligand>
        <name>substrate</name>
    </ligand>
</feature>
<feature type="binding site" evidence="5">
    <location>
        <position position="143"/>
    </location>
    <ligand>
        <name>Mg(2+)</name>
        <dbReference type="ChEBI" id="CHEBI:18420"/>
    </ligand>
</feature>
<evidence type="ECO:0000313" key="7">
    <source>
        <dbReference type="EMBL" id="SDU94635.1"/>
    </source>
</evidence>
<keyword evidence="3 5" id="KW-0460">Magnesium</keyword>
<dbReference type="PANTHER" id="PTHR32308">
    <property type="entry name" value="LYASE BETA SUBUNIT, PUTATIVE (AFU_ORTHOLOGUE AFUA_4G13030)-RELATED"/>
    <property type="match status" value="1"/>
</dbReference>
<dbReference type="EMBL" id="LT629802">
    <property type="protein sequence ID" value="SDU94635.1"/>
    <property type="molecule type" value="Genomic_DNA"/>
</dbReference>
<dbReference type="STRING" id="46679.SAMN05216202_2050"/>
<dbReference type="SUPFAM" id="SSF51621">
    <property type="entry name" value="Phosphoenolpyruvate/pyruvate domain"/>
    <property type="match status" value="1"/>
</dbReference>
<gene>
    <name evidence="7" type="ORF">SAMN05216202_2050</name>
</gene>
<evidence type="ECO:0000313" key="8">
    <source>
        <dbReference type="Proteomes" id="UP000198600"/>
    </source>
</evidence>
<reference evidence="8" key="1">
    <citation type="submission" date="2016-10" db="EMBL/GenBank/DDBJ databases">
        <authorList>
            <person name="Varghese N."/>
            <person name="Submissions S."/>
        </authorList>
    </citation>
    <scope>NUCLEOTIDE SEQUENCE [LARGE SCALE GENOMIC DNA]</scope>
    <source>
        <strain evidence="8">LMG 2223</strain>
    </source>
</reference>
<proteinExistence type="predicted"/>
<dbReference type="OrthoDB" id="348111at2"/>
<dbReference type="AlphaFoldDB" id="A0A1H2MNR9"/>
<dbReference type="InterPro" id="IPR005000">
    <property type="entry name" value="Aldolase/citrate-lyase_domain"/>
</dbReference>
<dbReference type="PANTHER" id="PTHR32308:SF10">
    <property type="entry name" value="CITRATE LYASE SUBUNIT BETA"/>
    <property type="match status" value="1"/>
</dbReference>
<evidence type="ECO:0000256" key="4">
    <source>
        <dbReference type="PIRSR" id="PIRSR015582-1"/>
    </source>
</evidence>
<dbReference type="RefSeq" id="WP_084376718.1">
    <property type="nucleotide sequence ID" value="NZ_LS483433.1"/>
</dbReference>
<keyword evidence="8" id="KW-1185">Reference proteome</keyword>
<dbReference type="Pfam" id="PF03328">
    <property type="entry name" value="HpcH_HpaI"/>
    <property type="match status" value="1"/>
</dbReference>
<organism evidence="7 8">
    <name type="scientific">Pseudomonas mucidolens</name>
    <dbReference type="NCBI Taxonomy" id="46679"/>
    <lineage>
        <taxon>Bacteria</taxon>
        <taxon>Pseudomonadati</taxon>
        <taxon>Pseudomonadota</taxon>
        <taxon>Gammaproteobacteria</taxon>
        <taxon>Pseudomonadales</taxon>
        <taxon>Pseudomonadaceae</taxon>
        <taxon>Pseudomonas</taxon>
    </lineage>
</organism>
<protein>
    <submittedName>
        <fullName evidence="7">(S)-citramalyl-CoA lyase</fullName>
    </submittedName>
</protein>
<dbReference type="InterPro" id="IPR040442">
    <property type="entry name" value="Pyrv_kinase-like_dom_sf"/>
</dbReference>
<evidence type="ECO:0000256" key="1">
    <source>
        <dbReference type="ARBA" id="ARBA00001946"/>
    </source>
</evidence>
<evidence type="ECO:0000256" key="2">
    <source>
        <dbReference type="ARBA" id="ARBA00022723"/>
    </source>
</evidence>
<feature type="binding site" evidence="4">
    <location>
        <position position="66"/>
    </location>
    <ligand>
        <name>substrate</name>
    </ligand>
</feature>
<dbReference type="InterPro" id="IPR011206">
    <property type="entry name" value="Citrate_lyase_beta/mcl1/mcl2"/>
</dbReference>
<sequence length="278" mass="29918">MSGSTIRSALFVPGSRPERFSKALAAGADVVIVDFEDAVEESLKRQARDNLVAFLQTETQASVWVRINAPEHSEHAADIAFCQQQSGVAGVLLPKAESGAQVAAVAVIDKPIWPIIESARGILKLAEIAAGQCVQRLAFGALDYGLDLNLKIDSPSAQFVLDQARVDLLLHSRESKLLAPLDGVYPSIDDFEGLHEAICHAYDMGFAGAMCIHPKQISVIHRAMAPTAEMMAWAQRVVDASTHGRGAFQIDGQMVDAPVLIRAQRILATAPINPNAHR</sequence>
<dbReference type="Gene3D" id="3.20.20.60">
    <property type="entry name" value="Phosphoenolpyruvate-binding domains"/>
    <property type="match status" value="1"/>
</dbReference>
<comment type="cofactor">
    <cofactor evidence="1">
        <name>Mg(2+)</name>
        <dbReference type="ChEBI" id="CHEBI:18420"/>
    </cofactor>
</comment>